<organism evidence="1 2">
    <name type="scientific">Racocetra persica</name>
    <dbReference type="NCBI Taxonomy" id="160502"/>
    <lineage>
        <taxon>Eukaryota</taxon>
        <taxon>Fungi</taxon>
        <taxon>Fungi incertae sedis</taxon>
        <taxon>Mucoromycota</taxon>
        <taxon>Glomeromycotina</taxon>
        <taxon>Glomeromycetes</taxon>
        <taxon>Diversisporales</taxon>
        <taxon>Gigasporaceae</taxon>
        <taxon>Racocetra</taxon>
    </lineage>
</organism>
<evidence type="ECO:0000313" key="1">
    <source>
        <dbReference type="EMBL" id="CAG8847002.1"/>
    </source>
</evidence>
<reference evidence="1" key="1">
    <citation type="submission" date="2021-06" db="EMBL/GenBank/DDBJ databases">
        <authorList>
            <person name="Kallberg Y."/>
            <person name="Tangrot J."/>
            <person name="Rosling A."/>
        </authorList>
    </citation>
    <scope>NUCLEOTIDE SEQUENCE</scope>
    <source>
        <strain evidence="1">MA461A</strain>
    </source>
</reference>
<proteinExistence type="predicted"/>
<sequence length="60" mass="7021">SSDEQFIQCKLCKHPNGTYGKSSSISTIKRHFESNHKAEYRKYRSDSQEVEPYGVHDEEK</sequence>
<comment type="caution">
    <text evidence="1">The sequence shown here is derived from an EMBL/GenBank/DDBJ whole genome shotgun (WGS) entry which is preliminary data.</text>
</comment>
<accession>A0ACA9SVC3</accession>
<evidence type="ECO:0000313" key="2">
    <source>
        <dbReference type="Proteomes" id="UP000789920"/>
    </source>
</evidence>
<feature type="non-terminal residue" evidence="1">
    <location>
        <position position="1"/>
    </location>
</feature>
<gene>
    <name evidence="1" type="ORF">RPERSI_LOCUS34426</name>
</gene>
<name>A0ACA9SVC3_9GLOM</name>
<dbReference type="Proteomes" id="UP000789920">
    <property type="component" value="Unassembled WGS sequence"/>
</dbReference>
<protein>
    <submittedName>
        <fullName evidence="1">31802_t:CDS:1</fullName>
    </submittedName>
</protein>
<keyword evidence="2" id="KW-1185">Reference proteome</keyword>
<feature type="non-terminal residue" evidence="1">
    <location>
        <position position="60"/>
    </location>
</feature>
<dbReference type="EMBL" id="CAJVQC010153843">
    <property type="protein sequence ID" value="CAG8847002.1"/>
    <property type="molecule type" value="Genomic_DNA"/>
</dbReference>